<protein>
    <submittedName>
        <fullName evidence="2">(pine wood nematode) hypothetical protein</fullName>
    </submittedName>
</protein>
<feature type="region of interest" description="Disordered" evidence="1">
    <location>
        <begin position="296"/>
        <end position="324"/>
    </location>
</feature>
<dbReference type="SMR" id="A0A1I7RNG0"/>
<dbReference type="EMBL" id="CAJFCV020000005">
    <property type="protein sequence ID" value="CAG9123975.1"/>
    <property type="molecule type" value="Genomic_DNA"/>
</dbReference>
<feature type="compositionally biased region" description="Acidic residues" evidence="1">
    <location>
        <begin position="19"/>
        <end position="28"/>
    </location>
</feature>
<dbReference type="EMBL" id="CAJFDI010000005">
    <property type="protein sequence ID" value="CAD5232083.1"/>
    <property type="molecule type" value="Genomic_DNA"/>
</dbReference>
<dbReference type="OrthoDB" id="422106at2759"/>
<keyword evidence="5" id="KW-1185">Reference proteome</keyword>
<dbReference type="Proteomes" id="UP000095284">
    <property type="component" value="Unplaced"/>
</dbReference>
<evidence type="ECO:0000313" key="2">
    <source>
        <dbReference type="EMBL" id="CAD5232083.1"/>
    </source>
</evidence>
<feature type="region of interest" description="Disordered" evidence="1">
    <location>
        <begin position="1"/>
        <end position="65"/>
    </location>
</feature>
<reference evidence="6" key="1">
    <citation type="submission" date="2016-11" db="UniProtKB">
        <authorList>
            <consortium name="WormBaseParasite"/>
        </authorList>
    </citation>
    <scope>IDENTIFICATION</scope>
</reference>
<feature type="region of interest" description="Disordered" evidence="1">
    <location>
        <begin position="157"/>
        <end position="176"/>
    </location>
</feature>
<name>A0A1I7RNG0_BURXY</name>
<dbReference type="Proteomes" id="UP000582659">
    <property type="component" value="Unassembled WGS sequence"/>
</dbReference>
<dbReference type="WBParaSite" id="BXY_0224600.1">
    <property type="protein sequence ID" value="BXY_0224600.1"/>
    <property type="gene ID" value="BXY_0224600"/>
</dbReference>
<evidence type="ECO:0000313" key="3">
    <source>
        <dbReference type="EMBL" id="CAG9123975.1"/>
    </source>
</evidence>
<dbReference type="AlphaFoldDB" id="A0A1I7RNG0"/>
<reference evidence="3" key="2">
    <citation type="submission" date="2020-08" db="EMBL/GenBank/DDBJ databases">
        <authorList>
            <person name="Kikuchi T."/>
        </authorList>
    </citation>
    <scope>NUCLEOTIDE SEQUENCE</scope>
    <source>
        <strain evidence="2">Ka4C1</strain>
    </source>
</reference>
<accession>A0A1I7RNG0</accession>
<organism evidence="4 6">
    <name type="scientific">Bursaphelenchus xylophilus</name>
    <name type="common">Pinewood nematode worm</name>
    <name type="synonym">Aphelenchoides xylophilus</name>
    <dbReference type="NCBI Taxonomy" id="6326"/>
    <lineage>
        <taxon>Eukaryota</taxon>
        <taxon>Metazoa</taxon>
        <taxon>Ecdysozoa</taxon>
        <taxon>Nematoda</taxon>
        <taxon>Chromadorea</taxon>
        <taxon>Rhabditida</taxon>
        <taxon>Tylenchina</taxon>
        <taxon>Tylenchomorpha</taxon>
        <taxon>Aphelenchoidea</taxon>
        <taxon>Aphelenchoididae</taxon>
        <taxon>Bursaphelenchus</taxon>
    </lineage>
</organism>
<feature type="compositionally biased region" description="Acidic residues" evidence="1">
    <location>
        <begin position="158"/>
        <end position="174"/>
    </location>
</feature>
<evidence type="ECO:0000313" key="5">
    <source>
        <dbReference type="Proteomes" id="UP000659654"/>
    </source>
</evidence>
<dbReference type="Proteomes" id="UP000659654">
    <property type="component" value="Unassembled WGS sequence"/>
</dbReference>
<evidence type="ECO:0000256" key="1">
    <source>
        <dbReference type="SAM" id="MobiDB-lite"/>
    </source>
</evidence>
<evidence type="ECO:0000313" key="4">
    <source>
        <dbReference type="Proteomes" id="UP000095284"/>
    </source>
</evidence>
<evidence type="ECO:0000313" key="6">
    <source>
        <dbReference type="WBParaSite" id="BXY_0224600.1"/>
    </source>
</evidence>
<gene>
    <name evidence="2" type="ORF">BXYJ_LOCUS12174</name>
</gene>
<feature type="compositionally biased region" description="Basic and acidic residues" evidence="1">
    <location>
        <begin position="51"/>
        <end position="64"/>
    </location>
</feature>
<feature type="compositionally biased region" description="Basic and acidic residues" evidence="1">
    <location>
        <begin position="29"/>
        <end position="42"/>
    </location>
</feature>
<dbReference type="eggNOG" id="ENOG502S8JM">
    <property type="taxonomic scope" value="Eukaryota"/>
</dbReference>
<proteinExistence type="predicted"/>
<feature type="compositionally biased region" description="Acidic residues" evidence="1">
    <location>
        <begin position="1"/>
        <end position="11"/>
    </location>
</feature>
<sequence>MEENEELDYETLENTIDLGEIDETEEAEIDRREKDLAKKREEENEYPLEGNKVDPSKFDLKEDRDEREEVTEADIQDLYDSLEVDLLDENVRATALFVRSLTPFSVYELERIFVEYDPIRCALLDANSGVVRFKSAFQAAEALIRATKQLLRVRQVDQQEDGEVDDEEDEDEEGNVVRKENGETVLVIKNSDHQTPSNLIELDVTKVQIPPGNWRFVIEHVPKNRFVFARLATGFELRTAMINPYKKEISDDRGQTSRDEEYESKDEYKRKRVRPGLNVFDEKGRELDWDYEHDTRFYDDDNKQEPSPKKAKGPEEIEIKGEKVRSRGRGTKKFVAALLEDSD</sequence>